<protein>
    <recommendedName>
        <fullName evidence="2">protein-tyrosine-phosphatase</fullName>
        <ecNumber evidence="2">3.1.3.48</ecNumber>
    </recommendedName>
</protein>
<dbReference type="GO" id="GO:0004792">
    <property type="term" value="F:thiosulfate-cyanide sulfurtransferase activity"/>
    <property type="evidence" value="ECO:0007669"/>
    <property type="project" value="InterPro"/>
</dbReference>
<keyword evidence="3" id="KW-0132">Cell division</keyword>
<evidence type="ECO:0000256" key="3">
    <source>
        <dbReference type="ARBA" id="ARBA00022618"/>
    </source>
</evidence>
<dbReference type="PANTHER" id="PTHR10828">
    <property type="entry name" value="M-PHASE INDUCER PHOSPHATASE DUAL SPECIFICITY PHOSPHATASE CDC25"/>
    <property type="match status" value="1"/>
</dbReference>
<dbReference type="Pfam" id="PF00581">
    <property type="entry name" value="Rhodanese"/>
    <property type="match status" value="1"/>
</dbReference>
<evidence type="ECO:0000256" key="4">
    <source>
        <dbReference type="ARBA" id="ARBA00022801"/>
    </source>
</evidence>
<keyword evidence="5" id="KW-0904">Protein phosphatase</keyword>
<evidence type="ECO:0000256" key="1">
    <source>
        <dbReference type="ARBA" id="ARBA00011065"/>
    </source>
</evidence>
<dbReference type="EMBL" id="HBFD01001045">
    <property type="protein sequence ID" value="CAD8714128.1"/>
    <property type="molecule type" value="Transcribed_RNA"/>
</dbReference>
<dbReference type="PRINTS" id="PR00716">
    <property type="entry name" value="MPIPHPHTASE"/>
</dbReference>
<dbReference type="Gene3D" id="3.40.250.10">
    <property type="entry name" value="Rhodanese-like domain"/>
    <property type="match status" value="1"/>
</dbReference>
<dbReference type="InterPro" id="IPR001307">
    <property type="entry name" value="Thiosulphate_STrfase_CS"/>
</dbReference>
<dbReference type="GO" id="GO:0004725">
    <property type="term" value="F:protein tyrosine phosphatase activity"/>
    <property type="evidence" value="ECO:0007669"/>
    <property type="project" value="UniProtKB-EC"/>
</dbReference>
<dbReference type="SUPFAM" id="SSF52821">
    <property type="entry name" value="Rhodanese/Cell cycle control phosphatase"/>
    <property type="match status" value="1"/>
</dbReference>
<dbReference type="PANTHER" id="PTHR10828:SF38">
    <property type="entry name" value="ARSENICAL-RESISTANCE PROTEIN 2-RELATED"/>
    <property type="match status" value="1"/>
</dbReference>
<keyword evidence="4" id="KW-0378">Hydrolase</keyword>
<dbReference type="AlphaFoldDB" id="A0A7S0SSE2"/>
<dbReference type="SMART" id="SM00450">
    <property type="entry name" value="RHOD"/>
    <property type="match status" value="1"/>
</dbReference>
<sequence>MSEELNYIDPIDISESINKPNNFIIIDVRSQEKYELGHIPGAINIPSILFEDNINLEKIYNDYKEKTIVIHCFKSRNSGPTCARQFIAYVDSKDLIKPEIIIMKGGFEAYNSLFHDDPTKIATGIGN</sequence>
<proteinExistence type="inferred from homology"/>
<dbReference type="InterPro" id="IPR036873">
    <property type="entry name" value="Rhodanese-like_dom_sf"/>
</dbReference>
<dbReference type="GO" id="GO:1902751">
    <property type="term" value="P:positive regulation of cell cycle G2/M phase transition"/>
    <property type="evidence" value="ECO:0007669"/>
    <property type="project" value="InterPro"/>
</dbReference>
<comment type="similarity">
    <text evidence="1">Belongs to the MPI phosphatase family.</text>
</comment>
<organism evidence="8">
    <name type="scientific">Chromulina nebulosa</name>
    <dbReference type="NCBI Taxonomy" id="96789"/>
    <lineage>
        <taxon>Eukaryota</taxon>
        <taxon>Sar</taxon>
        <taxon>Stramenopiles</taxon>
        <taxon>Ochrophyta</taxon>
        <taxon>Chrysophyceae</taxon>
        <taxon>Chromulinales</taxon>
        <taxon>Chromulinaceae</taxon>
        <taxon>Chromulina</taxon>
    </lineage>
</organism>
<name>A0A7S0SSE2_9STRA</name>
<dbReference type="InterPro" id="IPR000751">
    <property type="entry name" value="MPI_Phosphatase"/>
</dbReference>
<keyword evidence="6" id="KW-0131">Cell cycle</keyword>
<reference evidence="8" key="1">
    <citation type="submission" date="2021-01" db="EMBL/GenBank/DDBJ databases">
        <authorList>
            <person name="Corre E."/>
            <person name="Pelletier E."/>
            <person name="Niang G."/>
            <person name="Scheremetjew M."/>
            <person name="Finn R."/>
            <person name="Kale V."/>
            <person name="Holt S."/>
            <person name="Cochrane G."/>
            <person name="Meng A."/>
            <person name="Brown T."/>
            <person name="Cohen L."/>
        </authorList>
    </citation>
    <scope>NUCLEOTIDE SEQUENCE</scope>
    <source>
        <strain evidence="8">UTEXLB2642</strain>
    </source>
</reference>
<dbReference type="EC" id="3.1.3.48" evidence="2"/>
<accession>A0A7S0SSE2</accession>
<feature type="domain" description="Rhodanese" evidence="7">
    <location>
        <begin position="19"/>
        <end position="112"/>
    </location>
</feature>
<dbReference type="PROSITE" id="PS50206">
    <property type="entry name" value="RHODANESE_3"/>
    <property type="match status" value="1"/>
</dbReference>
<evidence type="ECO:0000259" key="7">
    <source>
        <dbReference type="PROSITE" id="PS50206"/>
    </source>
</evidence>
<gene>
    <name evidence="8" type="ORF">CNEB1095_LOCUS692</name>
</gene>
<evidence type="ECO:0000256" key="2">
    <source>
        <dbReference type="ARBA" id="ARBA00013064"/>
    </source>
</evidence>
<evidence type="ECO:0000256" key="6">
    <source>
        <dbReference type="ARBA" id="ARBA00023306"/>
    </source>
</evidence>
<evidence type="ECO:0000313" key="8">
    <source>
        <dbReference type="EMBL" id="CAD8714128.1"/>
    </source>
</evidence>
<dbReference type="GO" id="GO:0051301">
    <property type="term" value="P:cell division"/>
    <property type="evidence" value="ECO:0007669"/>
    <property type="project" value="UniProtKB-KW"/>
</dbReference>
<dbReference type="PROSITE" id="PS00380">
    <property type="entry name" value="RHODANESE_1"/>
    <property type="match status" value="1"/>
</dbReference>
<dbReference type="InterPro" id="IPR001763">
    <property type="entry name" value="Rhodanese-like_dom"/>
</dbReference>
<evidence type="ECO:0000256" key="5">
    <source>
        <dbReference type="ARBA" id="ARBA00022912"/>
    </source>
</evidence>
<dbReference type="GO" id="GO:0005634">
    <property type="term" value="C:nucleus"/>
    <property type="evidence" value="ECO:0007669"/>
    <property type="project" value="TreeGrafter"/>
</dbReference>
<dbReference type="GO" id="GO:0005737">
    <property type="term" value="C:cytoplasm"/>
    <property type="evidence" value="ECO:0007669"/>
    <property type="project" value="TreeGrafter"/>
</dbReference>